<evidence type="ECO:0000256" key="5">
    <source>
        <dbReference type="ARBA" id="ARBA00022741"/>
    </source>
</evidence>
<accession>A0A9X2BTF4</accession>
<evidence type="ECO:0000259" key="11">
    <source>
        <dbReference type="Pfam" id="PF07730"/>
    </source>
</evidence>
<dbReference type="Gene3D" id="1.20.5.1930">
    <property type="match status" value="1"/>
</dbReference>
<keyword evidence="10" id="KW-0472">Membrane</keyword>
<comment type="caution">
    <text evidence="12">The sequence shown here is derived from an EMBL/GenBank/DDBJ whole genome shotgun (WGS) entry which is preliminary data.</text>
</comment>
<keyword evidence="5" id="KW-0547">Nucleotide-binding</keyword>
<dbReference type="InterPro" id="IPR011712">
    <property type="entry name" value="Sig_transdc_His_kin_sub3_dim/P"/>
</dbReference>
<dbReference type="EC" id="2.7.13.3" evidence="2"/>
<evidence type="ECO:0000256" key="1">
    <source>
        <dbReference type="ARBA" id="ARBA00000085"/>
    </source>
</evidence>
<feature type="transmembrane region" description="Helical" evidence="10">
    <location>
        <begin position="7"/>
        <end position="23"/>
    </location>
</feature>
<dbReference type="GO" id="GO:0005524">
    <property type="term" value="F:ATP binding"/>
    <property type="evidence" value="ECO:0007669"/>
    <property type="project" value="UniProtKB-KW"/>
</dbReference>
<keyword evidence="4" id="KW-0808">Transferase</keyword>
<dbReference type="Proteomes" id="UP001139534">
    <property type="component" value="Unassembled WGS sequence"/>
</dbReference>
<dbReference type="CDD" id="cd16917">
    <property type="entry name" value="HATPase_UhpB-NarQ-NarX-like"/>
    <property type="match status" value="1"/>
</dbReference>
<protein>
    <recommendedName>
        <fullName evidence="2">histidine kinase</fullName>
        <ecNumber evidence="2">2.7.13.3</ecNumber>
    </recommendedName>
</protein>
<keyword evidence="8" id="KW-0902">Two-component regulatory system</keyword>
<evidence type="ECO:0000256" key="9">
    <source>
        <dbReference type="SAM" id="Coils"/>
    </source>
</evidence>
<dbReference type="EMBL" id="JALPRK010000009">
    <property type="protein sequence ID" value="MCK8487896.1"/>
    <property type="molecule type" value="Genomic_DNA"/>
</dbReference>
<feature type="transmembrane region" description="Helical" evidence="10">
    <location>
        <begin position="55"/>
        <end position="72"/>
    </location>
</feature>
<sequence length="370" mass="41398">MESWSIGKRWLVLGLAVALIYAMEPSPSPWLILFILLYLALDLTALLLHKTAYRNAIYGMMIVYCAGCAVYVNPEFVLLLPPNAYETARRVAPRIAVTVLLAIPLLFLEGPLSEIYMFIAAISLFDGMYLRHLLQRLNRQEEQLDQLRLDQEKLRKQLHGNREFIRASEYTYKLEERNRLSQELHDGIGHSMTGALIQMEAAKRVLPTDSAGAEKLLKNAIGISQESIEQIRQTLKNMKPPVEQLGFHRLRNTVEAFGSRSGLQTSVVHQGDLEKITPLFWKIIHDNVTEALTNTAKYGEATSVQVEVRVLGKWIQSVVTDNGRGQAKIVKGMGLLGMEERTAAVNGTVIADGTQGFKVTTLIPYVPSGK</sequence>
<proteinExistence type="predicted"/>
<comment type="catalytic activity">
    <reaction evidence="1">
        <text>ATP + protein L-histidine = ADP + protein N-phospho-L-histidine.</text>
        <dbReference type="EC" id="2.7.13.3"/>
    </reaction>
</comment>
<evidence type="ECO:0000256" key="8">
    <source>
        <dbReference type="ARBA" id="ARBA00023012"/>
    </source>
</evidence>
<dbReference type="PANTHER" id="PTHR24421">
    <property type="entry name" value="NITRATE/NITRITE SENSOR PROTEIN NARX-RELATED"/>
    <property type="match status" value="1"/>
</dbReference>
<dbReference type="GO" id="GO:0000155">
    <property type="term" value="F:phosphorelay sensor kinase activity"/>
    <property type="evidence" value="ECO:0007669"/>
    <property type="project" value="InterPro"/>
</dbReference>
<evidence type="ECO:0000256" key="7">
    <source>
        <dbReference type="ARBA" id="ARBA00022840"/>
    </source>
</evidence>
<organism evidence="12 13">
    <name type="scientific">Paenibacillus mellifer</name>
    <dbReference type="NCBI Taxonomy" id="2937794"/>
    <lineage>
        <taxon>Bacteria</taxon>
        <taxon>Bacillati</taxon>
        <taxon>Bacillota</taxon>
        <taxon>Bacilli</taxon>
        <taxon>Bacillales</taxon>
        <taxon>Paenibacillaceae</taxon>
        <taxon>Paenibacillus</taxon>
    </lineage>
</organism>
<keyword evidence="7" id="KW-0067">ATP-binding</keyword>
<evidence type="ECO:0000256" key="2">
    <source>
        <dbReference type="ARBA" id="ARBA00012438"/>
    </source>
</evidence>
<name>A0A9X2BTF4_9BACL</name>
<evidence type="ECO:0000313" key="13">
    <source>
        <dbReference type="Proteomes" id="UP001139534"/>
    </source>
</evidence>
<keyword evidence="9" id="KW-0175">Coiled coil</keyword>
<feature type="domain" description="Signal transduction histidine kinase subgroup 3 dimerisation and phosphoacceptor" evidence="11">
    <location>
        <begin position="176"/>
        <end position="242"/>
    </location>
</feature>
<evidence type="ECO:0000256" key="10">
    <source>
        <dbReference type="SAM" id="Phobius"/>
    </source>
</evidence>
<evidence type="ECO:0000256" key="3">
    <source>
        <dbReference type="ARBA" id="ARBA00022553"/>
    </source>
</evidence>
<dbReference type="Gene3D" id="3.30.565.10">
    <property type="entry name" value="Histidine kinase-like ATPase, C-terminal domain"/>
    <property type="match status" value="1"/>
</dbReference>
<keyword evidence="10" id="KW-1133">Transmembrane helix</keyword>
<gene>
    <name evidence="12" type="ORF">M0651_12000</name>
</gene>
<evidence type="ECO:0000256" key="6">
    <source>
        <dbReference type="ARBA" id="ARBA00022777"/>
    </source>
</evidence>
<dbReference type="InterPro" id="IPR050482">
    <property type="entry name" value="Sensor_HK_TwoCompSys"/>
</dbReference>
<evidence type="ECO:0000256" key="4">
    <source>
        <dbReference type="ARBA" id="ARBA00022679"/>
    </source>
</evidence>
<feature type="coiled-coil region" evidence="9">
    <location>
        <begin position="130"/>
        <end position="157"/>
    </location>
</feature>
<dbReference type="PANTHER" id="PTHR24421:SF10">
    <property type="entry name" value="NITRATE_NITRITE SENSOR PROTEIN NARQ"/>
    <property type="match status" value="1"/>
</dbReference>
<dbReference type="SUPFAM" id="SSF55874">
    <property type="entry name" value="ATPase domain of HSP90 chaperone/DNA topoisomerase II/histidine kinase"/>
    <property type="match status" value="1"/>
</dbReference>
<dbReference type="GO" id="GO:0046983">
    <property type="term" value="F:protein dimerization activity"/>
    <property type="evidence" value="ECO:0007669"/>
    <property type="project" value="InterPro"/>
</dbReference>
<keyword evidence="13" id="KW-1185">Reference proteome</keyword>
<evidence type="ECO:0000313" key="12">
    <source>
        <dbReference type="EMBL" id="MCK8487896.1"/>
    </source>
</evidence>
<dbReference type="Pfam" id="PF07730">
    <property type="entry name" value="HisKA_3"/>
    <property type="match status" value="1"/>
</dbReference>
<keyword evidence="3" id="KW-0597">Phosphoprotein</keyword>
<dbReference type="AlphaFoldDB" id="A0A9X2BTF4"/>
<dbReference type="GO" id="GO:0016020">
    <property type="term" value="C:membrane"/>
    <property type="evidence" value="ECO:0007669"/>
    <property type="project" value="InterPro"/>
</dbReference>
<keyword evidence="10" id="KW-0812">Transmembrane</keyword>
<dbReference type="RefSeq" id="WP_248551976.1">
    <property type="nucleotide sequence ID" value="NZ_JALPRK010000009.1"/>
</dbReference>
<keyword evidence="6 12" id="KW-0418">Kinase</keyword>
<dbReference type="InterPro" id="IPR036890">
    <property type="entry name" value="HATPase_C_sf"/>
</dbReference>
<reference evidence="12" key="1">
    <citation type="submission" date="2022-04" db="EMBL/GenBank/DDBJ databases">
        <authorList>
            <person name="Seo M.-J."/>
        </authorList>
    </citation>
    <scope>NUCLEOTIDE SEQUENCE</scope>
    <source>
        <strain evidence="12">MBLB2552</strain>
    </source>
</reference>